<gene>
    <name evidence="1" type="ORF">PAMC26577_10990</name>
</gene>
<dbReference type="EMBL" id="NBTZ01000037">
    <property type="protein sequence ID" value="OTP76408.1"/>
    <property type="molecule type" value="Genomic_DNA"/>
</dbReference>
<protein>
    <submittedName>
        <fullName evidence="1">Uncharacterized protein</fullName>
    </submittedName>
</protein>
<name>A0A242MYA1_CABSO</name>
<dbReference type="Proteomes" id="UP000195221">
    <property type="component" value="Unassembled WGS sequence"/>
</dbReference>
<dbReference type="AlphaFoldDB" id="A0A242MYA1"/>
<reference evidence="1 2" key="1">
    <citation type="submission" date="2017-03" db="EMBL/GenBank/DDBJ databases">
        <title>Genome analysis of strain PAMC 26577.</title>
        <authorList>
            <person name="Oh H.-M."/>
            <person name="Yang J.-A."/>
        </authorList>
    </citation>
    <scope>NUCLEOTIDE SEQUENCE [LARGE SCALE GENOMIC DNA]</scope>
    <source>
        <strain evidence="1 2">PAMC 26577</strain>
    </source>
</reference>
<sequence length="60" mass="6365">MCGFPLSGCGQVAEKDEVAHARARAGKPDSVLPMTRRGKLSTGISILSGRPLPAGRERQF</sequence>
<proteinExistence type="predicted"/>
<evidence type="ECO:0000313" key="1">
    <source>
        <dbReference type="EMBL" id="OTP76408.1"/>
    </source>
</evidence>
<organism evidence="1 2">
    <name type="scientific">Caballeronia sordidicola</name>
    <name type="common">Burkholderia sordidicola</name>
    <dbReference type="NCBI Taxonomy" id="196367"/>
    <lineage>
        <taxon>Bacteria</taxon>
        <taxon>Pseudomonadati</taxon>
        <taxon>Pseudomonadota</taxon>
        <taxon>Betaproteobacteria</taxon>
        <taxon>Burkholderiales</taxon>
        <taxon>Burkholderiaceae</taxon>
        <taxon>Caballeronia</taxon>
    </lineage>
</organism>
<evidence type="ECO:0000313" key="2">
    <source>
        <dbReference type="Proteomes" id="UP000195221"/>
    </source>
</evidence>
<accession>A0A242MYA1</accession>
<comment type="caution">
    <text evidence="1">The sequence shown here is derived from an EMBL/GenBank/DDBJ whole genome shotgun (WGS) entry which is preliminary data.</text>
</comment>